<proteinExistence type="predicted"/>
<evidence type="ECO:0000313" key="1">
    <source>
        <dbReference type="EMBL" id="KYF94472.1"/>
    </source>
</evidence>
<organism evidence="1 2">
    <name type="scientific">Sorangium cellulosum</name>
    <name type="common">Polyangium cellulosum</name>
    <dbReference type="NCBI Taxonomy" id="56"/>
    <lineage>
        <taxon>Bacteria</taxon>
        <taxon>Pseudomonadati</taxon>
        <taxon>Myxococcota</taxon>
        <taxon>Polyangia</taxon>
        <taxon>Polyangiales</taxon>
        <taxon>Polyangiaceae</taxon>
        <taxon>Sorangium</taxon>
    </lineage>
</organism>
<accession>A0A150SPS5</accession>
<dbReference type="EMBL" id="JEMC01001738">
    <property type="protein sequence ID" value="KYF94472.1"/>
    <property type="molecule type" value="Genomic_DNA"/>
</dbReference>
<name>A0A150SPS5_SORCE</name>
<dbReference type="AlphaFoldDB" id="A0A150SPS5"/>
<gene>
    <name evidence="1" type="ORF">BE18_17300</name>
</gene>
<evidence type="ECO:0000313" key="2">
    <source>
        <dbReference type="Proteomes" id="UP000075515"/>
    </source>
</evidence>
<dbReference type="Proteomes" id="UP000075515">
    <property type="component" value="Unassembled WGS sequence"/>
</dbReference>
<comment type="caution">
    <text evidence="1">The sequence shown here is derived from an EMBL/GenBank/DDBJ whole genome shotgun (WGS) entry which is preliminary data.</text>
</comment>
<sequence>MGHMGRRLMRLSVAAVFLAGCGEAGESSAEITVEDLGEGVMRLHGVGDSSMSTEIPDGTPGEDAGNAGVTARARDCVYVEWCNEPGRRGTICRARPECGCSGVIECNEEVRAICGGFVDPAYFLCPGQP</sequence>
<dbReference type="PROSITE" id="PS51257">
    <property type="entry name" value="PROKAR_LIPOPROTEIN"/>
    <property type="match status" value="1"/>
</dbReference>
<reference evidence="1 2" key="1">
    <citation type="submission" date="2014-02" db="EMBL/GenBank/DDBJ databases">
        <title>The small core and large imbalanced accessory genome model reveals a collaborative survival strategy of Sorangium cellulosum strains in nature.</title>
        <authorList>
            <person name="Han K."/>
            <person name="Peng R."/>
            <person name="Blom J."/>
            <person name="Li Y.-Z."/>
        </authorList>
    </citation>
    <scope>NUCLEOTIDE SEQUENCE [LARGE SCALE GENOMIC DNA]</scope>
    <source>
        <strain evidence="1 2">So0149</strain>
    </source>
</reference>
<protein>
    <submittedName>
        <fullName evidence="1">Uncharacterized protein</fullName>
    </submittedName>
</protein>